<gene>
    <name evidence="2" type="ORF">PCL_04431</name>
</gene>
<evidence type="ECO:0000313" key="3">
    <source>
        <dbReference type="Proteomes" id="UP000245956"/>
    </source>
</evidence>
<evidence type="ECO:0000256" key="1">
    <source>
        <dbReference type="SAM" id="MobiDB-lite"/>
    </source>
</evidence>
<evidence type="ECO:0000313" key="2">
    <source>
        <dbReference type="EMBL" id="PWI66925.1"/>
    </source>
</evidence>
<reference evidence="2 3" key="1">
    <citation type="journal article" date="2016" name="Front. Microbiol.">
        <title>Genome and transcriptome sequences reveal the specific parasitism of the nematophagous Purpureocillium lilacinum 36-1.</title>
        <authorList>
            <person name="Xie J."/>
            <person name="Li S."/>
            <person name="Mo C."/>
            <person name="Xiao X."/>
            <person name="Peng D."/>
            <person name="Wang G."/>
            <person name="Xiao Y."/>
        </authorList>
    </citation>
    <scope>NUCLEOTIDE SEQUENCE [LARGE SCALE GENOMIC DNA]</scope>
    <source>
        <strain evidence="2 3">36-1</strain>
    </source>
</reference>
<name>A0A2U3DXD6_PURLI</name>
<proteinExistence type="predicted"/>
<dbReference type="AlphaFoldDB" id="A0A2U3DXD6"/>
<accession>A0A2U3DXD6</accession>
<sequence length="230" mass="24028">MASYASHRAVSHAVVTIRGQTQALVAIAGSSRSLPIQVSFVKFGMGRRLVAAAEGRESLDRDGCPGGGGDERRSRRRSGRESGNRGQWRGAKGGSAGGVSSGNGGQRRSDFRSSTAELSALFHGSVVFTAAHHVGIPQGDVRDAAPLCHRDPPVNKLNLSSRHVLEAHVRIGSPYDAAALHSVRHSTAAAAQARQRLGAGSCPGAAVQPRRANLDRLAGDDDDGCVVEAW</sequence>
<dbReference type="Proteomes" id="UP000245956">
    <property type="component" value="Unassembled WGS sequence"/>
</dbReference>
<protein>
    <submittedName>
        <fullName evidence="2">Uncharacterized protein</fullName>
    </submittedName>
</protein>
<organism evidence="2 3">
    <name type="scientific">Purpureocillium lilacinum</name>
    <name type="common">Paecilomyces lilacinus</name>
    <dbReference type="NCBI Taxonomy" id="33203"/>
    <lineage>
        <taxon>Eukaryota</taxon>
        <taxon>Fungi</taxon>
        <taxon>Dikarya</taxon>
        <taxon>Ascomycota</taxon>
        <taxon>Pezizomycotina</taxon>
        <taxon>Sordariomycetes</taxon>
        <taxon>Hypocreomycetidae</taxon>
        <taxon>Hypocreales</taxon>
        <taxon>Ophiocordycipitaceae</taxon>
        <taxon>Purpureocillium</taxon>
    </lineage>
</organism>
<feature type="compositionally biased region" description="Basic and acidic residues" evidence="1">
    <location>
        <begin position="56"/>
        <end position="83"/>
    </location>
</feature>
<feature type="compositionally biased region" description="Gly residues" evidence="1">
    <location>
        <begin position="91"/>
        <end position="105"/>
    </location>
</feature>
<feature type="region of interest" description="Disordered" evidence="1">
    <location>
        <begin position="56"/>
        <end position="112"/>
    </location>
</feature>
<comment type="caution">
    <text evidence="2">The sequence shown here is derived from an EMBL/GenBank/DDBJ whole genome shotgun (WGS) entry which is preliminary data.</text>
</comment>
<dbReference type="EMBL" id="LCWV01000021">
    <property type="protein sequence ID" value="PWI66925.1"/>
    <property type="molecule type" value="Genomic_DNA"/>
</dbReference>